<feature type="compositionally biased region" description="Low complexity" evidence="1">
    <location>
        <begin position="966"/>
        <end position="975"/>
    </location>
</feature>
<dbReference type="PANTHER" id="PTHR31962:SF6">
    <property type="entry name" value="EISOSOME COMPONENT PIL1-DOMAIN-CONTAINING PROTEIN"/>
    <property type="match status" value="1"/>
</dbReference>
<gene>
    <name evidence="2" type="ORF">C6P46_000580</name>
</gene>
<sequence length="975" mass="102982">MESFRQKLAHNSRVSLGPRDIKLLQECITSERKLVDQAQRLAAERDKASHALREWAGAEGPDLNDVVSKVCTLYDYLSKAEMAYAEHNGNYRIRFKEIRSKEETLAGLKKSRDSLGGRIEAQDRKVSKMKEENKDLPAQKQRLRDMQQEMVGLEHSVLTEETRLGDFKRAATRAALSLKLGAMLELAEKTVIIAELGKLMVDMLPTDETEPGQPRAYYDGYSRTEELLSEAQRCLQDVVFNPAPITEGFAAQHHGLGGGGYANDTYRSQLGHGDPSQPGYGDGSGLGGRDQYDEMGGIRPVGGVDSSNNYGSQTPAAAPAHYRDEPSYGSYSSPYEQPSHSPAAGADALEGSLRHGPGPRLQPLPDFRPISSFQPMGDDATSQWSDARRQPYHQPESAAAAAAPTATPVHDAFASSSARTGTGTGPTATTAAEVTPASPSTALAPPIADLRSSVDRSSLAYMGSELEHDHDSATPQQYAHEETSLDAGAAESNDVEAREAAQAAREDAAERSQQQQHTVDDSDAYEAATPVSPSVYTRQTHGEGPTPTEEYHPDPLPAGSPSGGQQQNPLSPIVEVATPAMTQVASPDPNDQDSRDFRSSDYAHPGQDAASAAIPNSNSTSNDQYVDQRRRSYTPTAMSVAGAAGGSYPPSYATGAAAAASTNTAPSDAALYNGEYSQQQPRARQVSAERQSARVASPTPYGGGLPDVPSSPAGATSSFEPRPLGSSRFAPSSGDAYTSGGVAQRRPIQIRAPGSESSNGPLGSKYGDIQVGGSPLYAPSSNNTSGGNNNNDQKRTLPAGAFRRPPPPQVGGGPASPGIGIGSAGGGRQFSASGYQYDPAAQQQQQATPNSSESAAIAQRWRDSSIPPLSAEQQHELEQAGEGEMPVSTPSFDVRPLQVHRAQNNNVPRSGSVPPTLDAAHLRSPSYGGNPAAGPYDQGHSSSSLYGGGASNASTGPNVDDLRPYQQQQQTAPPT</sequence>
<feature type="compositionally biased region" description="Polar residues" evidence="1">
    <location>
        <begin position="614"/>
        <end position="625"/>
    </location>
</feature>
<dbReference type="GO" id="GO:0036286">
    <property type="term" value="C:eisosome filament"/>
    <property type="evidence" value="ECO:0007669"/>
    <property type="project" value="TreeGrafter"/>
</dbReference>
<feature type="compositionally biased region" description="Polar residues" evidence="1">
    <location>
        <begin position="305"/>
        <end position="315"/>
    </location>
</feature>
<dbReference type="Pfam" id="PF13805">
    <property type="entry name" value="Pil1"/>
    <property type="match status" value="1"/>
</dbReference>
<dbReference type="GO" id="GO:0005886">
    <property type="term" value="C:plasma membrane"/>
    <property type="evidence" value="ECO:0007669"/>
    <property type="project" value="TreeGrafter"/>
</dbReference>
<proteinExistence type="predicted"/>
<evidence type="ECO:0000256" key="1">
    <source>
        <dbReference type="SAM" id="MobiDB-lite"/>
    </source>
</evidence>
<name>A0A9P6W7H4_RHOMI</name>
<accession>A0A9P6W7H4</accession>
<dbReference type="Gene3D" id="1.20.1270.60">
    <property type="entry name" value="Arfaptin homology (AH) domain/BAR domain"/>
    <property type="match status" value="1"/>
</dbReference>
<dbReference type="InterPro" id="IPR028245">
    <property type="entry name" value="PIL1/LSP1"/>
</dbReference>
<evidence type="ECO:0000313" key="2">
    <source>
        <dbReference type="EMBL" id="KAG0664954.1"/>
    </source>
</evidence>
<feature type="compositionally biased region" description="Low complexity" evidence="1">
    <location>
        <begin position="649"/>
        <end position="670"/>
    </location>
</feature>
<organism evidence="2 3">
    <name type="scientific">Rhodotorula mucilaginosa</name>
    <name type="common">Yeast</name>
    <name type="synonym">Rhodotorula rubra</name>
    <dbReference type="NCBI Taxonomy" id="5537"/>
    <lineage>
        <taxon>Eukaryota</taxon>
        <taxon>Fungi</taxon>
        <taxon>Dikarya</taxon>
        <taxon>Basidiomycota</taxon>
        <taxon>Pucciniomycotina</taxon>
        <taxon>Microbotryomycetes</taxon>
        <taxon>Sporidiobolales</taxon>
        <taxon>Sporidiobolaceae</taxon>
        <taxon>Rhodotorula</taxon>
    </lineage>
</organism>
<dbReference type="InterPro" id="IPR027267">
    <property type="entry name" value="AH/BAR_dom_sf"/>
</dbReference>
<dbReference type="GO" id="GO:0006897">
    <property type="term" value="P:endocytosis"/>
    <property type="evidence" value="ECO:0007669"/>
    <property type="project" value="TreeGrafter"/>
</dbReference>
<dbReference type="PANTHER" id="PTHR31962">
    <property type="entry name" value="SPHINGOLIPID LONG CHAIN BASE-RESPONSIVE PROTEIN PIL1"/>
    <property type="match status" value="1"/>
</dbReference>
<feature type="region of interest" description="Disordered" evidence="1">
    <location>
        <begin position="260"/>
        <end position="975"/>
    </location>
</feature>
<feature type="compositionally biased region" description="Gly residues" evidence="1">
    <location>
        <begin position="810"/>
        <end position="828"/>
    </location>
</feature>
<dbReference type="Proteomes" id="UP000777482">
    <property type="component" value="Unassembled WGS sequence"/>
</dbReference>
<keyword evidence="3" id="KW-1185">Reference proteome</keyword>
<dbReference type="OrthoDB" id="5599269at2759"/>
<evidence type="ECO:0000313" key="3">
    <source>
        <dbReference type="Proteomes" id="UP000777482"/>
    </source>
</evidence>
<feature type="compositionally biased region" description="Low complexity" evidence="1">
    <location>
        <begin position="780"/>
        <end position="791"/>
    </location>
</feature>
<feature type="compositionally biased region" description="Low complexity" evidence="1">
    <location>
        <begin position="398"/>
        <end position="448"/>
    </location>
</feature>
<comment type="caution">
    <text evidence="2">The sequence shown here is derived from an EMBL/GenBank/DDBJ whole genome shotgun (WGS) entry which is preliminary data.</text>
</comment>
<feature type="compositionally biased region" description="Basic and acidic residues" evidence="1">
    <location>
        <begin position="592"/>
        <end position="601"/>
    </location>
</feature>
<dbReference type="AlphaFoldDB" id="A0A9P6W7H4"/>
<feature type="compositionally biased region" description="Basic and acidic residues" evidence="1">
    <location>
        <begin position="495"/>
        <end position="510"/>
    </location>
</feature>
<feature type="compositionally biased region" description="Low complexity" evidence="1">
    <location>
        <begin position="327"/>
        <end position="339"/>
    </location>
</feature>
<dbReference type="GO" id="GO:0008289">
    <property type="term" value="F:lipid binding"/>
    <property type="evidence" value="ECO:0007669"/>
    <property type="project" value="TreeGrafter"/>
</dbReference>
<reference evidence="2 3" key="1">
    <citation type="submission" date="2020-11" db="EMBL/GenBank/DDBJ databases">
        <title>Kefir isolates.</title>
        <authorList>
            <person name="Marcisauskas S."/>
            <person name="Kim Y."/>
            <person name="Blasche S."/>
        </authorList>
    </citation>
    <scope>NUCLEOTIDE SEQUENCE [LARGE SCALE GENOMIC DNA]</scope>
    <source>
        <strain evidence="2 3">KR</strain>
    </source>
</reference>
<protein>
    <submittedName>
        <fullName evidence="2">Uncharacterized protein</fullName>
    </submittedName>
</protein>
<feature type="compositionally biased region" description="Polar residues" evidence="1">
    <location>
        <begin position="939"/>
        <end position="957"/>
    </location>
</feature>
<dbReference type="EMBL" id="PUHQ01000011">
    <property type="protein sequence ID" value="KAG0664954.1"/>
    <property type="molecule type" value="Genomic_DNA"/>
</dbReference>
<dbReference type="GO" id="GO:0070941">
    <property type="term" value="P:eisosome assembly"/>
    <property type="evidence" value="ECO:0007669"/>
    <property type="project" value="TreeGrafter"/>
</dbReference>